<proteinExistence type="inferred from homology"/>
<comment type="caution">
    <text evidence="4">The sequence shown here is derived from an EMBL/GenBank/DDBJ whole genome shotgun (WGS) entry which is preliminary data.</text>
</comment>
<reference evidence="4 5" key="1">
    <citation type="journal article" date="2024" name="G3 (Bethesda)">
        <title>Genome assembly of Hibiscus sabdariffa L. provides insights into metabolisms of medicinal natural products.</title>
        <authorList>
            <person name="Kim T."/>
        </authorList>
    </citation>
    <scope>NUCLEOTIDE SEQUENCE [LARGE SCALE GENOMIC DNA]</scope>
    <source>
        <strain evidence="4">TK-2024</strain>
        <tissue evidence="4">Old leaves</tissue>
    </source>
</reference>
<name>A0ABR2NKT3_9ROSI</name>
<protein>
    <recommendedName>
        <fullName evidence="6">Pentatricopeptide repeat-containing protein</fullName>
    </recommendedName>
</protein>
<accession>A0ABR2NKT3</accession>
<evidence type="ECO:0000313" key="5">
    <source>
        <dbReference type="Proteomes" id="UP001396334"/>
    </source>
</evidence>
<evidence type="ECO:0000256" key="1">
    <source>
        <dbReference type="ARBA" id="ARBA00007626"/>
    </source>
</evidence>
<evidence type="ECO:0000256" key="2">
    <source>
        <dbReference type="ARBA" id="ARBA00022737"/>
    </source>
</evidence>
<sequence length="131" mass="14911">MKEVDNLVEKMRSKGVKPDVFTFTYMITGFVNEGNLEEAKEWYSQIGKDGLAPDRQTFKTLVPFVCEKGDLSFAMELCKEIFGRRKLVDVALLQRVVDDLVGASKIEDAMELMKLAETNSYCHYKLNMAAE</sequence>
<dbReference type="PROSITE" id="PS51375">
    <property type="entry name" value="PPR"/>
    <property type="match status" value="1"/>
</dbReference>
<comment type="similarity">
    <text evidence="1">Belongs to the PPR family. P subfamily.</text>
</comment>
<dbReference type="InterPro" id="IPR050667">
    <property type="entry name" value="PPR-containing_protein"/>
</dbReference>
<keyword evidence="2" id="KW-0677">Repeat</keyword>
<dbReference type="EMBL" id="JBBPBN010000126">
    <property type="protein sequence ID" value="KAK8976733.1"/>
    <property type="molecule type" value="Genomic_DNA"/>
</dbReference>
<dbReference type="PANTHER" id="PTHR47939">
    <property type="entry name" value="MEMBRANE-ASSOCIATED SALT-INDUCIBLE PROTEIN-LIKE"/>
    <property type="match status" value="1"/>
</dbReference>
<evidence type="ECO:0000313" key="4">
    <source>
        <dbReference type="EMBL" id="KAK8976733.1"/>
    </source>
</evidence>
<dbReference type="PANTHER" id="PTHR47939:SF8">
    <property type="entry name" value="PENTACOTRIPEPTIDE-REPEAT REGION OF PRORP DOMAIN-CONTAINING PROTEIN"/>
    <property type="match status" value="1"/>
</dbReference>
<dbReference type="Proteomes" id="UP001396334">
    <property type="component" value="Unassembled WGS sequence"/>
</dbReference>
<dbReference type="Gene3D" id="1.25.40.10">
    <property type="entry name" value="Tetratricopeptide repeat domain"/>
    <property type="match status" value="1"/>
</dbReference>
<dbReference type="Pfam" id="PF13812">
    <property type="entry name" value="PPR_3"/>
    <property type="match status" value="1"/>
</dbReference>
<dbReference type="NCBIfam" id="TIGR00756">
    <property type="entry name" value="PPR"/>
    <property type="match status" value="1"/>
</dbReference>
<dbReference type="InterPro" id="IPR002885">
    <property type="entry name" value="PPR_rpt"/>
</dbReference>
<evidence type="ECO:0008006" key="6">
    <source>
        <dbReference type="Google" id="ProtNLM"/>
    </source>
</evidence>
<gene>
    <name evidence="4" type="ORF">V6N11_047503</name>
</gene>
<keyword evidence="5" id="KW-1185">Reference proteome</keyword>
<evidence type="ECO:0000256" key="3">
    <source>
        <dbReference type="PROSITE-ProRule" id="PRU00708"/>
    </source>
</evidence>
<feature type="repeat" description="PPR" evidence="3">
    <location>
        <begin position="19"/>
        <end position="53"/>
    </location>
</feature>
<dbReference type="InterPro" id="IPR011990">
    <property type="entry name" value="TPR-like_helical_dom_sf"/>
</dbReference>
<organism evidence="4 5">
    <name type="scientific">Hibiscus sabdariffa</name>
    <name type="common">roselle</name>
    <dbReference type="NCBI Taxonomy" id="183260"/>
    <lineage>
        <taxon>Eukaryota</taxon>
        <taxon>Viridiplantae</taxon>
        <taxon>Streptophyta</taxon>
        <taxon>Embryophyta</taxon>
        <taxon>Tracheophyta</taxon>
        <taxon>Spermatophyta</taxon>
        <taxon>Magnoliopsida</taxon>
        <taxon>eudicotyledons</taxon>
        <taxon>Gunneridae</taxon>
        <taxon>Pentapetalae</taxon>
        <taxon>rosids</taxon>
        <taxon>malvids</taxon>
        <taxon>Malvales</taxon>
        <taxon>Malvaceae</taxon>
        <taxon>Malvoideae</taxon>
        <taxon>Hibiscus</taxon>
    </lineage>
</organism>